<name>A0ABS8WYM8_DATST</name>
<proteinExistence type="predicted"/>
<dbReference type="EMBL" id="JACEIK010015257">
    <property type="protein sequence ID" value="MCE3216956.1"/>
    <property type="molecule type" value="Genomic_DNA"/>
</dbReference>
<comment type="caution">
    <text evidence="1">The sequence shown here is derived from an EMBL/GenBank/DDBJ whole genome shotgun (WGS) entry which is preliminary data.</text>
</comment>
<gene>
    <name evidence="1" type="ORF">HAX54_009657</name>
</gene>
<evidence type="ECO:0000313" key="2">
    <source>
        <dbReference type="Proteomes" id="UP000823775"/>
    </source>
</evidence>
<keyword evidence="2" id="KW-1185">Reference proteome</keyword>
<organism evidence="1 2">
    <name type="scientific">Datura stramonium</name>
    <name type="common">Jimsonweed</name>
    <name type="synonym">Common thornapple</name>
    <dbReference type="NCBI Taxonomy" id="4076"/>
    <lineage>
        <taxon>Eukaryota</taxon>
        <taxon>Viridiplantae</taxon>
        <taxon>Streptophyta</taxon>
        <taxon>Embryophyta</taxon>
        <taxon>Tracheophyta</taxon>
        <taxon>Spermatophyta</taxon>
        <taxon>Magnoliopsida</taxon>
        <taxon>eudicotyledons</taxon>
        <taxon>Gunneridae</taxon>
        <taxon>Pentapetalae</taxon>
        <taxon>asterids</taxon>
        <taxon>lamiids</taxon>
        <taxon>Solanales</taxon>
        <taxon>Solanaceae</taxon>
        <taxon>Solanoideae</taxon>
        <taxon>Datureae</taxon>
        <taxon>Datura</taxon>
    </lineage>
</organism>
<accession>A0ABS8WYM8</accession>
<dbReference type="Proteomes" id="UP000823775">
    <property type="component" value="Unassembled WGS sequence"/>
</dbReference>
<evidence type="ECO:0000313" key="1">
    <source>
        <dbReference type="EMBL" id="MCE3216956.1"/>
    </source>
</evidence>
<protein>
    <submittedName>
        <fullName evidence="1">Uncharacterized protein</fullName>
    </submittedName>
</protein>
<sequence length="112" mass="12939">MLEETFGSLFLSGEEWEEVTAIQGKEGKGNYWCFSGGMMMQKHRAPTYHMNKAVNKMFREAINNSPMEHQYNFANRCQIADVMAISIHIGDSPVLIDDRRKTRPRFMIFSEG</sequence>
<reference evidence="1 2" key="1">
    <citation type="journal article" date="2021" name="BMC Genomics">
        <title>Datura genome reveals duplications of psychoactive alkaloid biosynthetic genes and high mutation rate following tissue culture.</title>
        <authorList>
            <person name="Rajewski A."/>
            <person name="Carter-House D."/>
            <person name="Stajich J."/>
            <person name="Litt A."/>
        </authorList>
    </citation>
    <scope>NUCLEOTIDE SEQUENCE [LARGE SCALE GENOMIC DNA]</scope>
    <source>
        <strain evidence="1">AR-01</strain>
    </source>
</reference>